<dbReference type="Gene3D" id="3.30.2310.20">
    <property type="entry name" value="RelE-like"/>
    <property type="match status" value="1"/>
</dbReference>
<dbReference type="EMBL" id="JADILX010000101">
    <property type="protein sequence ID" value="MBO8486157.1"/>
    <property type="molecule type" value="Genomic_DNA"/>
</dbReference>
<dbReference type="AlphaFoldDB" id="A0A9D9J588"/>
<name>A0A9D9J588_9BACT</name>
<dbReference type="InterPro" id="IPR004386">
    <property type="entry name" value="Toxin_YafQ-like"/>
</dbReference>
<comment type="caution">
    <text evidence="2">The sequence shown here is derived from an EMBL/GenBank/DDBJ whole genome shotgun (WGS) entry which is preliminary data.</text>
</comment>
<gene>
    <name evidence="2" type="ORF">IAB78_07010</name>
</gene>
<dbReference type="InterPro" id="IPR035093">
    <property type="entry name" value="RelE/ParE_toxin_dom_sf"/>
</dbReference>
<reference evidence="2" key="1">
    <citation type="submission" date="2020-10" db="EMBL/GenBank/DDBJ databases">
        <authorList>
            <person name="Gilroy R."/>
        </authorList>
    </citation>
    <scope>NUCLEOTIDE SEQUENCE</scope>
    <source>
        <strain evidence="2">B2-16538</strain>
    </source>
</reference>
<sequence length="73" mass="8349">MYRHSLDILGLIPDKSIILLRLGTANRFAILSASAYICHIRPDWLLIYSKESDGELHILNLLRTGTHSDLFKK</sequence>
<organism evidence="2 3">
    <name type="scientific">Candidatus Cryptobacteroides excrementavium</name>
    <dbReference type="NCBI Taxonomy" id="2840759"/>
    <lineage>
        <taxon>Bacteria</taxon>
        <taxon>Pseudomonadati</taxon>
        <taxon>Bacteroidota</taxon>
        <taxon>Bacteroidia</taxon>
        <taxon>Bacteroidales</taxon>
        <taxon>Candidatus Cryptobacteroides</taxon>
    </lineage>
</organism>
<dbReference type="InterPro" id="IPR007712">
    <property type="entry name" value="RelE/ParE_toxin"/>
</dbReference>
<accession>A0A9D9J588</accession>
<evidence type="ECO:0000313" key="3">
    <source>
        <dbReference type="Proteomes" id="UP000823750"/>
    </source>
</evidence>
<dbReference type="NCBIfam" id="TIGR02385">
    <property type="entry name" value="RelE_StbE"/>
    <property type="match status" value="1"/>
</dbReference>
<protein>
    <submittedName>
        <fullName evidence="2">Type II toxin-antitoxin system mRNA interferase toxin, RelE/StbE family</fullName>
    </submittedName>
</protein>
<proteinExistence type="predicted"/>
<dbReference type="SUPFAM" id="SSF143011">
    <property type="entry name" value="RelE-like"/>
    <property type="match status" value="1"/>
</dbReference>
<keyword evidence="1" id="KW-1277">Toxin-antitoxin system</keyword>
<evidence type="ECO:0000313" key="2">
    <source>
        <dbReference type="EMBL" id="MBO8486157.1"/>
    </source>
</evidence>
<dbReference type="Pfam" id="PF15738">
    <property type="entry name" value="YafQ_toxin"/>
    <property type="match status" value="1"/>
</dbReference>
<dbReference type="Proteomes" id="UP000823750">
    <property type="component" value="Unassembled WGS sequence"/>
</dbReference>
<reference evidence="2" key="2">
    <citation type="journal article" date="2021" name="PeerJ">
        <title>Extensive microbial diversity within the chicken gut microbiome revealed by metagenomics and culture.</title>
        <authorList>
            <person name="Gilroy R."/>
            <person name="Ravi A."/>
            <person name="Getino M."/>
            <person name="Pursley I."/>
            <person name="Horton D.L."/>
            <person name="Alikhan N.F."/>
            <person name="Baker D."/>
            <person name="Gharbi K."/>
            <person name="Hall N."/>
            <person name="Watson M."/>
            <person name="Adriaenssens E.M."/>
            <person name="Foster-Nyarko E."/>
            <person name="Jarju S."/>
            <person name="Secka A."/>
            <person name="Antonio M."/>
            <person name="Oren A."/>
            <person name="Chaudhuri R.R."/>
            <person name="La Ragione R."/>
            <person name="Hildebrand F."/>
            <person name="Pallen M.J."/>
        </authorList>
    </citation>
    <scope>NUCLEOTIDE SEQUENCE</scope>
    <source>
        <strain evidence="2">B2-16538</strain>
    </source>
</reference>
<evidence type="ECO:0000256" key="1">
    <source>
        <dbReference type="ARBA" id="ARBA00022649"/>
    </source>
</evidence>